<accession>A0ABD2ZYR3</accession>
<keyword evidence="1" id="KW-0812">Transmembrane</keyword>
<evidence type="ECO:0000313" key="2">
    <source>
        <dbReference type="EMBL" id="KAL3523642.1"/>
    </source>
</evidence>
<evidence type="ECO:0000256" key="1">
    <source>
        <dbReference type="SAM" id="Phobius"/>
    </source>
</evidence>
<dbReference type="Proteomes" id="UP001630127">
    <property type="component" value="Unassembled WGS sequence"/>
</dbReference>
<reference evidence="2 3" key="1">
    <citation type="submission" date="2024-11" db="EMBL/GenBank/DDBJ databases">
        <title>A near-complete genome assembly of Cinchona calisaya.</title>
        <authorList>
            <person name="Lian D.C."/>
            <person name="Zhao X.W."/>
            <person name="Wei L."/>
        </authorList>
    </citation>
    <scope>NUCLEOTIDE SEQUENCE [LARGE SCALE GENOMIC DNA]</scope>
    <source>
        <tissue evidence="2">Nenye</tissue>
    </source>
</reference>
<name>A0ABD2ZYR3_9GENT</name>
<protein>
    <recommendedName>
        <fullName evidence="4">Zinc finger GRF-type domain-containing protein</fullName>
    </recommendedName>
</protein>
<keyword evidence="1" id="KW-1133">Transmembrane helix</keyword>
<dbReference type="PANTHER" id="PTHR33248">
    <property type="entry name" value="ZINC ION-BINDING PROTEIN"/>
    <property type="match status" value="1"/>
</dbReference>
<proteinExistence type="predicted"/>
<evidence type="ECO:0008006" key="4">
    <source>
        <dbReference type="Google" id="ProtNLM"/>
    </source>
</evidence>
<dbReference type="EMBL" id="JBJUIK010000007">
    <property type="protein sequence ID" value="KAL3523642.1"/>
    <property type="molecule type" value="Genomic_DNA"/>
</dbReference>
<comment type="caution">
    <text evidence="2">The sequence shown here is derived from an EMBL/GenBank/DDBJ whole genome shotgun (WGS) entry which is preliminary data.</text>
</comment>
<keyword evidence="1" id="KW-0472">Membrane</keyword>
<dbReference type="AlphaFoldDB" id="A0ABD2ZYR3"/>
<sequence length="127" mass="14507">MAAPIVYCKCGKKTKIRTSWRDPNPSRRFYGCSGFNIIPIQLRLIVVFSLWYDPPICKRASDVIPGLLRRVNRLEVENKQFETGLKSRAQSRILATRLIVELVLVMAILLTKFGDNEKEAIVLELGM</sequence>
<gene>
    <name evidence="2" type="ORF">ACH5RR_016476</name>
</gene>
<organism evidence="2 3">
    <name type="scientific">Cinchona calisaya</name>
    <dbReference type="NCBI Taxonomy" id="153742"/>
    <lineage>
        <taxon>Eukaryota</taxon>
        <taxon>Viridiplantae</taxon>
        <taxon>Streptophyta</taxon>
        <taxon>Embryophyta</taxon>
        <taxon>Tracheophyta</taxon>
        <taxon>Spermatophyta</taxon>
        <taxon>Magnoliopsida</taxon>
        <taxon>eudicotyledons</taxon>
        <taxon>Gunneridae</taxon>
        <taxon>Pentapetalae</taxon>
        <taxon>asterids</taxon>
        <taxon>lamiids</taxon>
        <taxon>Gentianales</taxon>
        <taxon>Rubiaceae</taxon>
        <taxon>Cinchonoideae</taxon>
        <taxon>Cinchoneae</taxon>
        <taxon>Cinchona</taxon>
    </lineage>
</organism>
<evidence type="ECO:0000313" key="3">
    <source>
        <dbReference type="Proteomes" id="UP001630127"/>
    </source>
</evidence>
<keyword evidence="3" id="KW-1185">Reference proteome</keyword>
<feature type="transmembrane region" description="Helical" evidence="1">
    <location>
        <begin position="94"/>
        <end position="113"/>
    </location>
</feature>